<dbReference type="GO" id="GO:0003724">
    <property type="term" value="F:RNA helicase activity"/>
    <property type="evidence" value="ECO:0007669"/>
    <property type="project" value="InterPro"/>
</dbReference>
<organism evidence="2 3">
    <name type="scientific">Pristionchus entomophagus</name>
    <dbReference type="NCBI Taxonomy" id="358040"/>
    <lineage>
        <taxon>Eukaryota</taxon>
        <taxon>Metazoa</taxon>
        <taxon>Ecdysozoa</taxon>
        <taxon>Nematoda</taxon>
        <taxon>Chromadorea</taxon>
        <taxon>Rhabditida</taxon>
        <taxon>Rhabditina</taxon>
        <taxon>Diplogasteromorpha</taxon>
        <taxon>Diplogasteroidea</taxon>
        <taxon>Neodiplogasteridae</taxon>
        <taxon>Pristionchus</taxon>
    </lineage>
</organism>
<name>A0AAV5U935_9BILA</name>
<dbReference type="GO" id="GO:0008270">
    <property type="term" value="F:zinc ion binding"/>
    <property type="evidence" value="ECO:0007669"/>
    <property type="project" value="InterPro"/>
</dbReference>
<feature type="domain" description="Upf1" evidence="1">
    <location>
        <begin position="64"/>
        <end position="105"/>
    </location>
</feature>
<proteinExistence type="predicted"/>
<dbReference type="Pfam" id="PF09416">
    <property type="entry name" value="UPF1_Zn_bind"/>
    <property type="match status" value="1"/>
</dbReference>
<keyword evidence="3" id="KW-1185">Reference proteome</keyword>
<sequence length="106" mass="12262">MRLSSLSSSQRLRARLCHCADCYWHHRARHYSARSRLRDLPGELQDHRFLTIQRTSRGCCSQSDKDNELGETQLECFQCGARNVFQVGFIPAKAYYVMVVLCRPPA</sequence>
<evidence type="ECO:0000259" key="1">
    <source>
        <dbReference type="Pfam" id="PF09416"/>
    </source>
</evidence>
<dbReference type="GO" id="GO:0005524">
    <property type="term" value="F:ATP binding"/>
    <property type="evidence" value="ECO:0007669"/>
    <property type="project" value="InterPro"/>
</dbReference>
<reference evidence="2" key="1">
    <citation type="submission" date="2023-10" db="EMBL/GenBank/DDBJ databases">
        <title>Genome assembly of Pristionchus species.</title>
        <authorList>
            <person name="Yoshida K."/>
            <person name="Sommer R.J."/>
        </authorList>
    </citation>
    <scope>NUCLEOTIDE SEQUENCE</scope>
    <source>
        <strain evidence="2">RS0144</strain>
    </source>
</reference>
<evidence type="ECO:0000313" key="2">
    <source>
        <dbReference type="EMBL" id="GMT03401.1"/>
    </source>
</evidence>
<dbReference type="GO" id="GO:0000184">
    <property type="term" value="P:nuclear-transcribed mRNA catabolic process, nonsense-mediated decay"/>
    <property type="evidence" value="ECO:0007669"/>
    <property type="project" value="InterPro"/>
</dbReference>
<accession>A0AAV5U935</accession>
<dbReference type="EMBL" id="BTSX01000006">
    <property type="protein sequence ID" value="GMT03401.1"/>
    <property type="molecule type" value="Genomic_DNA"/>
</dbReference>
<comment type="caution">
    <text evidence="2">The sequence shown here is derived from an EMBL/GenBank/DDBJ whole genome shotgun (WGS) entry which is preliminary data.</text>
</comment>
<gene>
    <name evidence="2" type="ORF">PENTCL1PPCAC_25575</name>
</gene>
<protein>
    <recommendedName>
        <fullName evidence="1">Upf1 domain-containing protein</fullName>
    </recommendedName>
</protein>
<dbReference type="Proteomes" id="UP001432027">
    <property type="component" value="Unassembled WGS sequence"/>
</dbReference>
<dbReference type="GO" id="GO:0003723">
    <property type="term" value="F:RNA binding"/>
    <property type="evidence" value="ECO:0007669"/>
    <property type="project" value="InterPro"/>
</dbReference>
<dbReference type="InterPro" id="IPR018999">
    <property type="entry name" value="UPF1_CH/ZBD"/>
</dbReference>
<dbReference type="AlphaFoldDB" id="A0AAV5U935"/>
<evidence type="ECO:0000313" key="3">
    <source>
        <dbReference type="Proteomes" id="UP001432027"/>
    </source>
</evidence>
<dbReference type="GO" id="GO:0005737">
    <property type="term" value="C:cytoplasm"/>
    <property type="evidence" value="ECO:0007669"/>
    <property type="project" value="InterPro"/>
</dbReference>